<feature type="compositionally biased region" description="Basic and acidic residues" evidence="25">
    <location>
        <begin position="292"/>
        <end position="304"/>
    </location>
</feature>
<dbReference type="GO" id="GO:0009653">
    <property type="term" value="P:anatomical structure morphogenesis"/>
    <property type="evidence" value="ECO:0007669"/>
    <property type="project" value="UniProtKB-ARBA"/>
</dbReference>
<comment type="caution">
    <text evidence="24">Lacks conserved residue(s) required for the propagation of feature annotation.</text>
</comment>
<feature type="region of interest" description="Disordered" evidence="25">
    <location>
        <begin position="151"/>
        <end position="433"/>
    </location>
</feature>
<comment type="subcellular location">
    <subcellularLocation>
        <location evidence="2">Cell membrane</location>
        <topology evidence="2">Single-pass type I membrane protein</topology>
    </subcellularLocation>
    <subcellularLocation>
        <location evidence="1">Cell projection</location>
        <location evidence="1">Microvillus</location>
    </subcellularLocation>
    <subcellularLocation>
        <location evidence="3">Secreted</location>
    </subcellularLocation>
</comment>
<evidence type="ECO:0000256" key="21">
    <source>
        <dbReference type="ARBA" id="ARBA00031823"/>
    </source>
</evidence>
<keyword evidence="13 26" id="KW-0472">Membrane</keyword>
<evidence type="ECO:0000256" key="24">
    <source>
        <dbReference type="PROSITE-ProRule" id="PRU00323"/>
    </source>
</evidence>
<dbReference type="Gene3D" id="3.10.100.10">
    <property type="entry name" value="Mannose-Binding Protein A, subunit A"/>
    <property type="match status" value="1"/>
</dbReference>
<dbReference type="GO" id="GO:0009986">
    <property type="term" value="C:cell surface"/>
    <property type="evidence" value="ECO:0007669"/>
    <property type="project" value="UniProtKB-ARBA"/>
</dbReference>
<evidence type="ECO:0000256" key="19">
    <source>
        <dbReference type="ARBA" id="ARBA00029928"/>
    </source>
</evidence>
<dbReference type="GO" id="GO:0005576">
    <property type="term" value="C:extracellular region"/>
    <property type="evidence" value="ECO:0007669"/>
    <property type="project" value="UniProtKB-SubCell"/>
</dbReference>
<dbReference type="GO" id="GO:0042981">
    <property type="term" value="P:regulation of apoptotic process"/>
    <property type="evidence" value="ECO:0007669"/>
    <property type="project" value="UniProtKB-ARBA"/>
</dbReference>
<dbReference type="SMART" id="SM00445">
    <property type="entry name" value="LINK"/>
    <property type="match status" value="1"/>
</dbReference>
<evidence type="ECO:0000256" key="9">
    <source>
        <dbReference type="ARBA" id="ARBA00022729"/>
    </source>
</evidence>
<dbReference type="Proteomes" id="UP000472272">
    <property type="component" value="Chromosome 1"/>
</dbReference>
<keyword evidence="5" id="KW-1003">Cell membrane</keyword>
<dbReference type="InterPro" id="IPR043210">
    <property type="entry name" value="CD44_antigen-like"/>
</dbReference>
<sequence>MAKIWLGAAVGFYLLQLSLARIDLNISCRYAGVFHVEKNRRYSLSREEAIELCKALNSTLPTWDQMQKAYDQGFETCRYGYIEEKIVVPRHTPYALCAANHTGIYVLSSNISDKYDTYCFNSSESRDIVCDPVIKLYSIWPDEDSKIEIYNPDGSHYIDGERFTKRPPINEDENTGGSGSANDRSTTDPNVISPGISSRFPHHTDDGTFTSKEPFAEKDEDATDVPNTHDGHHEGGHSKDQQPQSPTVIHNDHEDSTQQPLPPIHQPGWDAEEIYPTNTSRDGIPMGVDSDSESKQTDVAKEDSTPEPVRQWGHEDKYTTKSTADVLVPGIVPRRGISQKNNTDHTVVSKDGTKTEESTQDPQLHGLRPEWSTEDEPLVNGTQDYVLPGVFPEIDSGSDRHPSSPTASDNPNDPKGSGRGTHIDQTGESPKSEPRMAIIPDWLIVVASLLALALILGVCIAVNSRRRCGQKQKLIINNGKGGINEKNKGGLNGEASRSREMVHLVHDEKPENQTDEFQAIDETQNQQEVALKSGV</sequence>
<keyword evidence="16" id="KW-0325">Glycoprotein</keyword>
<dbReference type="PROSITE" id="PS50963">
    <property type="entry name" value="LINK_2"/>
    <property type="match status" value="1"/>
</dbReference>
<dbReference type="PROSITE" id="PS01241">
    <property type="entry name" value="LINK_1"/>
    <property type="match status" value="1"/>
</dbReference>
<gene>
    <name evidence="29" type="primary">CD44</name>
</gene>
<dbReference type="GO" id="GO:0035692">
    <property type="term" value="C:macrophage migration inhibitory factor receptor complex"/>
    <property type="evidence" value="ECO:0007669"/>
    <property type="project" value="TreeGrafter"/>
</dbReference>
<evidence type="ECO:0000256" key="7">
    <source>
        <dbReference type="ARBA" id="ARBA00022553"/>
    </source>
</evidence>
<evidence type="ECO:0000256" key="18">
    <source>
        <dbReference type="ARBA" id="ARBA00029917"/>
    </source>
</evidence>
<keyword evidence="15" id="KW-0675">Receptor</keyword>
<dbReference type="Pfam" id="PF00193">
    <property type="entry name" value="Xlink"/>
    <property type="match status" value="1"/>
</dbReference>
<evidence type="ECO:0000256" key="2">
    <source>
        <dbReference type="ARBA" id="ARBA00004251"/>
    </source>
</evidence>
<name>A0A670HN04_PODMU</name>
<evidence type="ECO:0000256" key="14">
    <source>
        <dbReference type="ARBA" id="ARBA00023157"/>
    </source>
</evidence>
<reference evidence="29" key="3">
    <citation type="submission" date="2025-09" db="UniProtKB">
        <authorList>
            <consortium name="Ensembl"/>
        </authorList>
    </citation>
    <scope>IDENTIFICATION</scope>
</reference>
<evidence type="ECO:0000256" key="23">
    <source>
        <dbReference type="ARBA" id="ARBA00032917"/>
    </source>
</evidence>
<evidence type="ECO:0000256" key="12">
    <source>
        <dbReference type="ARBA" id="ARBA00022989"/>
    </source>
</evidence>
<evidence type="ECO:0000259" key="28">
    <source>
        <dbReference type="PROSITE" id="PS50963"/>
    </source>
</evidence>
<dbReference type="PANTHER" id="PTHR10225:SF6">
    <property type="entry name" value="CD44 ANTIGEN"/>
    <property type="match status" value="1"/>
</dbReference>
<evidence type="ECO:0000256" key="17">
    <source>
        <dbReference type="ARBA" id="ARBA00023273"/>
    </source>
</evidence>
<protein>
    <recommendedName>
        <fullName evidence="4">CD44 antigen</fullName>
    </recommendedName>
    <alternativeName>
        <fullName evidence="22">GP90 lymphocyte homing/adhesion receptor</fullName>
    </alternativeName>
    <alternativeName>
        <fullName evidence="21">HUTCH-I</fullName>
    </alternativeName>
    <alternativeName>
        <fullName evidence="23">Hermes antigen</fullName>
    </alternativeName>
    <alternativeName>
        <fullName evidence="20">Hyaluronate receptor</fullName>
    </alternativeName>
    <alternativeName>
        <fullName evidence="18">Phagocytic glycoprotein 1</fullName>
    </alternativeName>
    <alternativeName>
        <fullName evidence="19">Phagocytic glycoprotein I</fullName>
    </alternativeName>
</protein>
<evidence type="ECO:0000256" key="20">
    <source>
        <dbReference type="ARBA" id="ARBA00031179"/>
    </source>
</evidence>
<dbReference type="GeneTree" id="ENSGT00530000063822"/>
<dbReference type="GO" id="GO:0007155">
    <property type="term" value="P:cell adhesion"/>
    <property type="evidence" value="ECO:0007669"/>
    <property type="project" value="UniProtKB-KW"/>
</dbReference>
<keyword evidence="10" id="KW-0130">Cell adhesion</keyword>
<dbReference type="CDD" id="cd03516">
    <property type="entry name" value="Link_domain_CD44_like"/>
    <property type="match status" value="1"/>
</dbReference>
<evidence type="ECO:0000256" key="6">
    <source>
        <dbReference type="ARBA" id="ARBA00022525"/>
    </source>
</evidence>
<dbReference type="GO" id="GO:0070374">
    <property type="term" value="P:positive regulation of ERK1 and ERK2 cascade"/>
    <property type="evidence" value="ECO:0007669"/>
    <property type="project" value="TreeGrafter"/>
</dbReference>
<dbReference type="GO" id="GO:0048731">
    <property type="term" value="P:system development"/>
    <property type="evidence" value="ECO:0007669"/>
    <property type="project" value="UniProtKB-ARBA"/>
</dbReference>
<keyword evidence="14" id="KW-1015">Disulfide bond</keyword>
<feature type="compositionally biased region" description="Basic and acidic residues" evidence="25">
    <location>
        <begin position="347"/>
        <end position="357"/>
    </location>
</feature>
<dbReference type="Ensembl" id="ENSPMRT00000000940.1">
    <property type="protein sequence ID" value="ENSPMRP00000000886.1"/>
    <property type="gene ID" value="ENSPMRG00000000537.1"/>
</dbReference>
<evidence type="ECO:0000256" key="10">
    <source>
        <dbReference type="ARBA" id="ARBA00022889"/>
    </source>
</evidence>
<keyword evidence="12 26" id="KW-1133">Transmembrane helix</keyword>
<evidence type="ECO:0000256" key="4">
    <source>
        <dbReference type="ARBA" id="ARBA00020474"/>
    </source>
</evidence>
<dbReference type="FunFam" id="3.10.100.10:FF:000004">
    <property type="entry name" value="CD44 antigen isoform X2"/>
    <property type="match status" value="1"/>
</dbReference>
<dbReference type="GO" id="GO:0005902">
    <property type="term" value="C:microvillus"/>
    <property type="evidence" value="ECO:0007669"/>
    <property type="project" value="UniProtKB-SubCell"/>
</dbReference>
<dbReference type="InterPro" id="IPR000538">
    <property type="entry name" value="Link_dom"/>
</dbReference>
<dbReference type="PRINTS" id="PR01265">
    <property type="entry name" value="LINKMODULE"/>
</dbReference>
<evidence type="ECO:0000256" key="3">
    <source>
        <dbReference type="ARBA" id="ARBA00004613"/>
    </source>
</evidence>
<reference evidence="29" key="2">
    <citation type="submission" date="2025-08" db="UniProtKB">
        <authorList>
            <consortium name="Ensembl"/>
        </authorList>
    </citation>
    <scope>IDENTIFICATION</scope>
</reference>
<evidence type="ECO:0000256" key="13">
    <source>
        <dbReference type="ARBA" id="ARBA00023136"/>
    </source>
</evidence>
<dbReference type="PANTHER" id="PTHR10225">
    <property type="entry name" value="HYALURONAN RECEPTOR"/>
    <property type="match status" value="1"/>
</dbReference>
<evidence type="ECO:0000256" key="16">
    <source>
        <dbReference type="ARBA" id="ARBA00023180"/>
    </source>
</evidence>
<feature type="signal peptide" evidence="27">
    <location>
        <begin position="1"/>
        <end position="20"/>
    </location>
</feature>
<dbReference type="AlphaFoldDB" id="A0A670HN04"/>
<keyword evidence="8 26" id="KW-0812">Transmembrane</keyword>
<evidence type="ECO:0000256" key="26">
    <source>
        <dbReference type="SAM" id="Phobius"/>
    </source>
</evidence>
<dbReference type="PRINTS" id="PR00658">
    <property type="entry name" value="CD44"/>
</dbReference>
<keyword evidence="7" id="KW-0597">Phosphoprotein</keyword>
<evidence type="ECO:0000256" key="25">
    <source>
        <dbReference type="SAM" id="MobiDB-lite"/>
    </source>
</evidence>
<feature type="chain" id="PRO_5025431365" description="CD44 antigen" evidence="27">
    <location>
        <begin position="21"/>
        <end position="535"/>
    </location>
</feature>
<dbReference type="GO" id="GO:0004896">
    <property type="term" value="F:cytokine receptor activity"/>
    <property type="evidence" value="ECO:0007669"/>
    <property type="project" value="TreeGrafter"/>
</dbReference>
<evidence type="ECO:0000256" key="15">
    <source>
        <dbReference type="ARBA" id="ARBA00023170"/>
    </source>
</evidence>
<accession>A0A670HN04</accession>
<evidence type="ECO:0000256" key="27">
    <source>
        <dbReference type="SAM" id="SignalP"/>
    </source>
</evidence>
<evidence type="ECO:0000256" key="5">
    <source>
        <dbReference type="ARBA" id="ARBA00022475"/>
    </source>
</evidence>
<evidence type="ECO:0000256" key="11">
    <source>
        <dbReference type="ARBA" id="ARBA00022974"/>
    </source>
</evidence>
<feature type="transmembrane region" description="Helical" evidence="26">
    <location>
        <begin position="442"/>
        <end position="463"/>
    </location>
</feature>
<evidence type="ECO:0000313" key="29">
    <source>
        <dbReference type="Ensembl" id="ENSPMRP00000000886.1"/>
    </source>
</evidence>
<organism evidence="29 30">
    <name type="scientific">Podarcis muralis</name>
    <name type="common">Wall lizard</name>
    <name type="synonym">Lacerta muralis</name>
    <dbReference type="NCBI Taxonomy" id="64176"/>
    <lineage>
        <taxon>Eukaryota</taxon>
        <taxon>Metazoa</taxon>
        <taxon>Chordata</taxon>
        <taxon>Craniata</taxon>
        <taxon>Vertebrata</taxon>
        <taxon>Euteleostomi</taxon>
        <taxon>Lepidosauria</taxon>
        <taxon>Squamata</taxon>
        <taxon>Bifurcata</taxon>
        <taxon>Unidentata</taxon>
        <taxon>Episquamata</taxon>
        <taxon>Laterata</taxon>
        <taxon>Lacertibaenia</taxon>
        <taxon>Lacertidae</taxon>
        <taxon>Podarcis</taxon>
    </lineage>
</organism>
<proteinExistence type="predicted"/>
<feature type="compositionally biased region" description="Basic and acidic residues" evidence="25">
    <location>
        <begin position="227"/>
        <end position="240"/>
    </location>
</feature>
<evidence type="ECO:0000256" key="8">
    <source>
        <dbReference type="ARBA" id="ARBA00022692"/>
    </source>
</evidence>
<keyword evidence="9 27" id="KW-0732">Signal</keyword>
<dbReference type="InterPro" id="IPR001231">
    <property type="entry name" value="CD44_antigen"/>
</dbReference>
<dbReference type="GO" id="GO:0016323">
    <property type="term" value="C:basolateral plasma membrane"/>
    <property type="evidence" value="ECO:0007669"/>
    <property type="project" value="TreeGrafter"/>
</dbReference>
<dbReference type="GO" id="GO:0005540">
    <property type="term" value="F:hyaluronic acid binding"/>
    <property type="evidence" value="ECO:0007669"/>
    <property type="project" value="InterPro"/>
</dbReference>
<feature type="domain" description="Link" evidence="28">
    <location>
        <begin position="32"/>
        <end position="121"/>
    </location>
</feature>
<dbReference type="InterPro" id="IPR016187">
    <property type="entry name" value="CTDL_fold"/>
</dbReference>
<keyword evidence="30" id="KW-1185">Reference proteome</keyword>
<dbReference type="GO" id="GO:0006954">
    <property type="term" value="P:inflammatory response"/>
    <property type="evidence" value="ECO:0007669"/>
    <property type="project" value="TreeGrafter"/>
</dbReference>
<keyword evidence="17" id="KW-0966">Cell projection</keyword>
<evidence type="ECO:0000256" key="1">
    <source>
        <dbReference type="ARBA" id="ARBA00004105"/>
    </source>
</evidence>
<keyword evidence="11" id="KW-0654">Proteoglycan</keyword>
<feature type="compositionally biased region" description="Polar residues" evidence="25">
    <location>
        <begin position="180"/>
        <end position="190"/>
    </location>
</feature>
<dbReference type="InterPro" id="IPR016186">
    <property type="entry name" value="C-type_lectin-like/link_sf"/>
</dbReference>
<reference evidence="29 30" key="1">
    <citation type="journal article" date="2019" name="Proc. Natl. Acad. Sci. U.S.A.">
        <title>Regulatory changes in pterin and carotenoid genes underlie balanced color polymorphisms in the wall lizard.</title>
        <authorList>
            <person name="Andrade P."/>
            <person name="Pinho C."/>
            <person name="Perez I de Lanuza G."/>
            <person name="Afonso S."/>
            <person name="Brejcha J."/>
            <person name="Rubin C.J."/>
            <person name="Wallerman O."/>
            <person name="Pereira P."/>
            <person name="Sabatino S.J."/>
            <person name="Bellati A."/>
            <person name="Pellitteri-Rosa D."/>
            <person name="Bosakova Z."/>
            <person name="Bunikis I."/>
            <person name="Carretero M.A."/>
            <person name="Feiner N."/>
            <person name="Marsik P."/>
            <person name="Pauperio F."/>
            <person name="Salvi D."/>
            <person name="Soler L."/>
            <person name="While G.M."/>
            <person name="Uller T."/>
            <person name="Font E."/>
            <person name="Andersson L."/>
            <person name="Carneiro M."/>
        </authorList>
    </citation>
    <scope>NUCLEOTIDE SEQUENCE</scope>
</reference>
<evidence type="ECO:0000313" key="30">
    <source>
        <dbReference type="Proteomes" id="UP000472272"/>
    </source>
</evidence>
<evidence type="ECO:0000256" key="22">
    <source>
        <dbReference type="ARBA" id="ARBA00032514"/>
    </source>
</evidence>
<keyword evidence="6" id="KW-0964">Secreted</keyword>
<dbReference type="SUPFAM" id="SSF56436">
    <property type="entry name" value="C-type lectin-like"/>
    <property type="match status" value="1"/>
</dbReference>